<dbReference type="EMBL" id="JABBWK010000099">
    <property type="protein sequence ID" value="KAG1893451.1"/>
    <property type="molecule type" value="Genomic_DNA"/>
</dbReference>
<dbReference type="Proteomes" id="UP001195769">
    <property type="component" value="Unassembled WGS sequence"/>
</dbReference>
<evidence type="ECO:0000313" key="2">
    <source>
        <dbReference type="Proteomes" id="UP001195769"/>
    </source>
</evidence>
<gene>
    <name evidence="1" type="ORF">F5891DRAFT_1258981</name>
</gene>
<dbReference type="GeneID" id="64664408"/>
<organism evidence="1 2">
    <name type="scientific">Suillus fuscotomentosus</name>
    <dbReference type="NCBI Taxonomy" id="1912939"/>
    <lineage>
        <taxon>Eukaryota</taxon>
        <taxon>Fungi</taxon>
        <taxon>Dikarya</taxon>
        <taxon>Basidiomycota</taxon>
        <taxon>Agaricomycotina</taxon>
        <taxon>Agaricomycetes</taxon>
        <taxon>Agaricomycetidae</taxon>
        <taxon>Boletales</taxon>
        <taxon>Suillineae</taxon>
        <taxon>Suillaceae</taxon>
        <taxon>Suillus</taxon>
    </lineage>
</organism>
<feature type="non-terminal residue" evidence="1">
    <location>
        <position position="1"/>
    </location>
</feature>
<name>A0AAD4DT46_9AGAM</name>
<keyword evidence="2" id="KW-1185">Reference proteome</keyword>
<sequence length="204" mass="22556">GHSILRSATAGFGKVVPDSSKHPHRPPVTLEHMHTLFRSIDLSNAFDTFVFAVACTAFWSCCRYVRCEVSSTILSAFKDSANLTQSVPAHSTLLVIRCEILRHIPWTKTSHVEGADIIISSLDDVTNVFTAINHHLAANSTVPLDAPFLAHETADSGWAAMTKTWFLAHCNQLWRSADMLELTGHCFRIGGATEFKVVRSHKPF</sequence>
<evidence type="ECO:0000313" key="1">
    <source>
        <dbReference type="EMBL" id="KAG1893451.1"/>
    </source>
</evidence>
<protein>
    <submittedName>
        <fullName evidence="1">Uncharacterized protein</fullName>
    </submittedName>
</protein>
<dbReference type="AlphaFoldDB" id="A0AAD4DT46"/>
<accession>A0AAD4DT46</accession>
<comment type="caution">
    <text evidence="1">The sequence shown here is derived from an EMBL/GenBank/DDBJ whole genome shotgun (WGS) entry which is preliminary data.</text>
</comment>
<dbReference type="RefSeq" id="XP_041219027.1">
    <property type="nucleotide sequence ID" value="XM_041370110.1"/>
</dbReference>
<reference evidence="1" key="1">
    <citation type="journal article" date="2020" name="New Phytol.">
        <title>Comparative genomics reveals dynamic genome evolution in host specialist ectomycorrhizal fungi.</title>
        <authorList>
            <person name="Lofgren L.A."/>
            <person name="Nguyen N.H."/>
            <person name="Vilgalys R."/>
            <person name="Ruytinx J."/>
            <person name="Liao H.L."/>
            <person name="Branco S."/>
            <person name="Kuo A."/>
            <person name="LaButti K."/>
            <person name="Lipzen A."/>
            <person name="Andreopoulos W."/>
            <person name="Pangilinan J."/>
            <person name="Riley R."/>
            <person name="Hundley H."/>
            <person name="Na H."/>
            <person name="Barry K."/>
            <person name="Grigoriev I.V."/>
            <person name="Stajich J.E."/>
            <person name="Kennedy P.G."/>
        </authorList>
    </citation>
    <scope>NUCLEOTIDE SEQUENCE</scope>
    <source>
        <strain evidence="1">FC203</strain>
    </source>
</reference>
<proteinExistence type="predicted"/>